<evidence type="ECO:0008006" key="8">
    <source>
        <dbReference type="Google" id="ProtNLM"/>
    </source>
</evidence>
<dbReference type="PANTHER" id="PTHR11857">
    <property type="entry name" value="ODORANT BINDING PROTEIN-RELATED"/>
    <property type="match status" value="1"/>
</dbReference>
<reference evidence="7" key="1">
    <citation type="journal article" date="2014" name="Genome Biol.">
        <title>Genome analysis of a major urban malaria vector mosquito, Anopheles stephensi.</title>
        <authorList>
            <person name="Jiang X."/>
            <person name="Peery A."/>
            <person name="Hall A.B."/>
            <person name="Sharma A."/>
            <person name="Chen X.G."/>
            <person name="Waterhouse R.M."/>
            <person name="Komissarov A."/>
            <person name="Riehle M.M."/>
            <person name="Shouche Y."/>
            <person name="Sharakhova M.V."/>
            <person name="Lawson D."/>
            <person name="Pakpour N."/>
            <person name="Arensburger P."/>
            <person name="Davidson V.L."/>
            <person name="Eiglmeier K."/>
            <person name="Emrich S."/>
            <person name="George P."/>
            <person name="Kennedy R.C."/>
            <person name="Mane S.P."/>
            <person name="Maslen G."/>
            <person name="Oringanje C."/>
            <person name="Qi Y."/>
            <person name="Settlage R."/>
            <person name="Tojo M."/>
            <person name="Tubio J.M."/>
            <person name="Unger M.F."/>
            <person name="Wang B."/>
            <person name="Vernick K.D."/>
            <person name="Ribeiro J.M."/>
            <person name="James A.A."/>
            <person name="Michel K."/>
            <person name="Riehle M.A."/>
            <person name="Luckhart S."/>
            <person name="Sharakhov I.V."/>
            <person name="Tu Z."/>
        </authorList>
    </citation>
    <scope>NUCLEOTIDE SEQUENCE [LARGE SCALE GENOMIC DNA]</scope>
    <source>
        <strain evidence="7">Indian</strain>
    </source>
</reference>
<dbReference type="InterPro" id="IPR006170">
    <property type="entry name" value="PBP/GOBP"/>
</dbReference>
<evidence type="ECO:0000256" key="5">
    <source>
        <dbReference type="ARBA" id="ARBA00023157"/>
    </source>
</evidence>
<dbReference type="SUPFAM" id="SSF47565">
    <property type="entry name" value="Insect pheromone/odorant-binding proteins"/>
    <property type="match status" value="4"/>
</dbReference>
<comment type="similarity">
    <text evidence="2">Belongs to the PBP/GOBP family.</text>
</comment>
<evidence type="ECO:0000256" key="2">
    <source>
        <dbReference type="ARBA" id="ARBA00008098"/>
    </source>
</evidence>
<dbReference type="GO" id="GO:0007608">
    <property type="term" value="P:sensory perception of smell"/>
    <property type="evidence" value="ECO:0007669"/>
    <property type="project" value="TreeGrafter"/>
</dbReference>
<keyword evidence="5" id="KW-1015">Disulfide bond</keyword>
<reference evidence="6" key="2">
    <citation type="submission" date="2020-05" db="UniProtKB">
        <authorList>
            <consortium name="EnsemblMetazoa"/>
        </authorList>
    </citation>
    <scope>IDENTIFICATION</scope>
    <source>
        <strain evidence="6">Indian</strain>
    </source>
</reference>
<proteinExistence type="inferred from homology"/>
<evidence type="ECO:0000313" key="6">
    <source>
        <dbReference type="EnsemblMetazoa" id="ASTEI05382-PA"/>
    </source>
</evidence>
<sequence>MKQLVCVVIVALVAPHLIVGDCDTKGVIIEKSFLQSVHDCTEYLQIPKERLMQYMANEFPPDDETKYLLFCVGVDLGWWNNTCGLRVPSIVSYFQPVQGDKQYEKRTKECLERRVGAIESPNSCCQAYETFQCYFQEFGNLVTCPQYVRLTKLQATQAALDCLTMLRYPEDLLQVYASGKVEDSPETRCLYHCIDLRTGLYNQNGICLTAFFIRDGDYNDLRYLSRETKACRDRIRQSGCDKCTEVYNTHRECLSGLGEEGYTSGIITAAAKIALTNLGVGCTSEPKSYVTHPPCHPTHPPTKPTYAPKVYPSTKPTCSVCNNRHETVKAYPSPAASVVPAVALSYPKPSSPAGSKCCMGQVNVSATMKQLLLAALLAALVLFNALANDTKGLTIEKSFLQSVHDCAEYLQVSKHRLVQYLAYEFPPDDETKCLIYCVGTDLRWWNNTCGLQIPAIVNFFQPVLGDRQYEKRTSECLERNVYGKNAPNSCCKAYDAFQCYFREFGNLVTCPQYVPATQLQATQAALDCLNMLRVPVDLLKCYSKGNLPDVPETRCLYHCIDHRTGLYTTESGLCLSRFYVRDFAKPDLRYLSKETKACRDRIRQSGCDVCSEVYNTHRDCLAGIGVEGYTGGIITEAARIALTNLGVCCEEPPRQASVEQVEEVGYSYASYQPAAVASGACKTCGTSKVPFAPVLPRPAVVPAPVVTFKSPVYAPRPSSCSSCGSVPKVVPMSEKHPAAESSGGGHRPPPYVKHVAHPGSGRPQLMYYPASAASSSPAVVEPCSCSSSQAVSKPAFSAFSPRSYPERSHGPYPSCRTCKAEHFGVAP</sequence>
<organism evidence="6 7">
    <name type="scientific">Anopheles stephensi</name>
    <name type="common">Indo-Pakistan malaria mosquito</name>
    <dbReference type="NCBI Taxonomy" id="30069"/>
    <lineage>
        <taxon>Eukaryota</taxon>
        <taxon>Metazoa</taxon>
        <taxon>Ecdysozoa</taxon>
        <taxon>Arthropoda</taxon>
        <taxon>Hexapoda</taxon>
        <taxon>Insecta</taxon>
        <taxon>Pterygota</taxon>
        <taxon>Neoptera</taxon>
        <taxon>Endopterygota</taxon>
        <taxon>Diptera</taxon>
        <taxon>Nematocera</taxon>
        <taxon>Culicoidea</taxon>
        <taxon>Culicidae</taxon>
        <taxon>Anophelinae</taxon>
        <taxon>Anopheles</taxon>
    </lineage>
</organism>
<dbReference type="VEuPathDB" id="VectorBase:ASTE010091"/>
<dbReference type="GO" id="GO:0005549">
    <property type="term" value="F:odorant binding"/>
    <property type="evidence" value="ECO:0007669"/>
    <property type="project" value="InterPro"/>
</dbReference>
<dbReference type="Gene3D" id="1.10.238.20">
    <property type="entry name" value="Pheromone/general odorant binding protein domain"/>
    <property type="match status" value="4"/>
</dbReference>
<dbReference type="STRING" id="30069.A0A182YA96"/>
<name>A0A182YA96_ANOST</name>
<evidence type="ECO:0000256" key="3">
    <source>
        <dbReference type="ARBA" id="ARBA00022525"/>
    </source>
</evidence>
<protein>
    <recommendedName>
        <fullName evidence="8">Odorant binding protein</fullName>
    </recommendedName>
</protein>
<keyword evidence="3" id="KW-0964">Secreted</keyword>
<keyword evidence="7" id="KW-1185">Reference proteome</keyword>
<dbReference type="VEuPathDB" id="VectorBase:ASTE010092"/>
<dbReference type="EnsemblMetazoa" id="ASTEI05382-RA">
    <property type="protein sequence ID" value="ASTEI05382-PA"/>
    <property type="gene ID" value="ASTEI05382"/>
</dbReference>
<dbReference type="VEuPathDB" id="VectorBase:ASTEI05382"/>
<evidence type="ECO:0000313" key="7">
    <source>
        <dbReference type="Proteomes" id="UP000076408"/>
    </source>
</evidence>
<dbReference type="AlphaFoldDB" id="A0A182YA96"/>
<dbReference type="FunFam" id="1.10.238.20:FF:000002">
    <property type="entry name" value="AGAP000641-PA"/>
    <property type="match status" value="2"/>
</dbReference>
<dbReference type="FunFam" id="1.10.238.20:FF:000003">
    <property type="entry name" value="AGAP010409-PA"/>
    <property type="match status" value="2"/>
</dbReference>
<keyword evidence="4" id="KW-0732">Signal</keyword>
<accession>A0A182YA96</accession>
<comment type="subcellular location">
    <subcellularLocation>
        <location evidence="1">Secreted</location>
    </subcellularLocation>
</comment>
<dbReference type="PANTHER" id="PTHR11857:SF46">
    <property type="entry name" value="GENERAL ODORANT-BINDING PROTEIN 99A-RELATED"/>
    <property type="match status" value="1"/>
</dbReference>
<dbReference type="Pfam" id="PF01395">
    <property type="entry name" value="PBP_GOBP"/>
    <property type="match status" value="4"/>
</dbReference>
<dbReference type="Proteomes" id="UP000076408">
    <property type="component" value="Unassembled WGS sequence"/>
</dbReference>
<dbReference type="SMART" id="SM00708">
    <property type="entry name" value="PhBP"/>
    <property type="match status" value="2"/>
</dbReference>
<dbReference type="VEuPathDB" id="VectorBase:ASTEI20_045100"/>
<dbReference type="InterPro" id="IPR036728">
    <property type="entry name" value="PBP_GOBP_sf"/>
</dbReference>
<evidence type="ECO:0000256" key="1">
    <source>
        <dbReference type="ARBA" id="ARBA00004613"/>
    </source>
</evidence>
<dbReference type="GO" id="GO:0005615">
    <property type="term" value="C:extracellular space"/>
    <property type="evidence" value="ECO:0007669"/>
    <property type="project" value="TreeGrafter"/>
</dbReference>
<evidence type="ECO:0000256" key="4">
    <source>
        <dbReference type="ARBA" id="ARBA00022729"/>
    </source>
</evidence>
<dbReference type="CDD" id="cd23992">
    <property type="entry name" value="PBP_GOBP"/>
    <property type="match status" value="4"/>
</dbReference>